<evidence type="ECO:0000313" key="1">
    <source>
        <dbReference type="EMBL" id="GEM90823.1"/>
    </source>
</evidence>
<dbReference type="SUPFAM" id="SSF158446">
    <property type="entry name" value="IVS-encoded protein-like"/>
    <property type="match status" value="1"/>
</dbReference>
<dbReference type="PANTHER" id="PTHR38471">
    <property type="entry name" value="FOUR HELIX BUNDLE PROTEIN"/>
    <property type="match status" value="1"/>
</dbReference>
<evidence type="ECO:0000313" key="2">
    <source>
        <dbReference type="Proteomes" id="UP000321827"/>
    </source>
</evidence>
<reference evidence="1 2" key="1">
    <citation type="submission" date="2019-07" db="EMBL/GenBank/DDBJ databases">
        <title>Whole genome shotgun sequence of Oceanithermus desulfurans NBRC 100063.</title>
        <authorList>
            <person name="Hosoyama A."/>
            <person name="Uohara A."/>
            <person name="Ohji S."/>
            <person name="Ichikawa N."/>
        </authorList>
    </citation>
    <scope>NUCLEOTIDE SEQUENCE [LARGE SCALE GENOMIC DNA]</scope>
    <source>
        <strain evidence="1 2">NBRC 100063</strain>
    </source>
</reference>
<sequence>MPESVENLRIWQEGMQLAKDIYRASSSWPKEEVYGLTTQVRRAVVSIPANLAEGVGRGTAAELSRYSRIALGSAYELGTLLRLARDFGYLAHANFEELNVRVSSLAKQISAFISYQEGRK</sequence>
<dbReference type="NCBIfam" id="TIGR02436">
    <property type="entry name" value="four helix bundle protein"/>
    <property type="match status" value="1"/>
</dbReference>
<dbReference type="PANTHER" id="PTHR38471:SF2">
    <property type="entry name" value="FOUR HELIX BUNDLE PROTEIN"/>
    <property type="match status" value="1"/>
</dbReference>
<protein>
    <submittedName>
        <fullName evidence="1">Four helix bundle protein</fullName>
    </submittedName>
</protein>
<dbReference type="CDD" id="cd16377">
    <property type="entry name" value="23S_rRNA_IVP_like"/>
    <property type="match status" value="1"/>
</dbReference>
<comment type="caution">
    <text evidence="1">The sequence shown here is derived from an EMBL/GenBank/DDBJ whole genome shotgun (WGS) entry which is preliminary data.</text>
</comment>
<dbReference type="EMBL" id="BJXN01000023">
    <property type="protein sequence ID" value="GEM90823.1"/>
    <property type="molecule type" value="Genomic_DNA"/>
</dbReference>
<dbReference type="Proteomes" id="UP000321827">
    <property type="component" value="Unassembled WGS sequence"/>
</dbReference>
<proteinExistence type="predicted"/>
<dbReference type="OrthoDB" id="160990at2"/>
<accession>A0A511RMC7</accession>
<dbReference type="InterPro" id="IPR012657">
    <property type="entry name" value="23S_rRNA-intervening_sequence"/>
</dbReference>
<dbReference type="Gene3D" id="1.20.1440.60">
    <property type="entry name" value="23S rRNA-intervening sequence"/>
    <property type="match status" value="1"/>
</dbReference>
<dbReference type="InterPro" id="IPR036583">
    <property type="entry name" value="23S_rRNA_IVS_sf"/>
</dbReference>
<dbReference type="RefSeq" id="WP_147148915.1">
    <property type="nucleotide sequence ID" value="NZ_BJXN01000023.1"/>
</dbReference>
<name>A0A511RMC7_9DEIN</name>
<dbReference type="Pfam" id="PF05635">
    <property type="entry name" value="23S_rRNA_IVP"/>
    <property type="match status" value="1"/>
</dbReference>
<dbReference type="AlphaFoldDB" id="A0A511RMC7"/>
<organism evidence="1 2">
    <name type="scientific">Oceanithermus desulfurans NBRC 100063</name>
    <dbReference type="NCBI Taxonomy" id="1227550"/>
    <lineage>
        <taxon>Bacteria</taxon>
        <taxon>Thermotogati</taxon>
        <taxon>Deinococcota</taxon>
        <taxon>Deinococci</taxon>
        <taxon>Thermales</taxon>
        <taxon>Thermaceae</taxon>
        <taxon>Oceanithermus</taxon>
    </lineage>
</organism>
<gene>
    <name evidence="1" type="ORF">ODE01S_22570</name>
</gene>